<reference evidence="1 2" key="1">
    <citation type="journal article" date="2018" name="Aquat. Microb. Ecol.">
        <title>Gammaproteobacterial methanotrophs dominate.</title>
        <authorList>
            <person name="Rissanen A.J."/>
            <person name="Saarenheimo J."/>
            <person name="Tiirola M."/>
            <person name="Peura S."/>
            <person name="Aalto S.L."/>
            <person name="Karvinen A."/>
            <person name="Nykanen H."/>
        </authorList>
    </citation>
    <scope>NUCLEOTIDE SEQUENCE [LARGE SCALE GENOMIC DNA]</scope>
    <source>
        <strain evidence="1">AMbin10</strain>
    </source>
</reference>
<sequence length="92" mass="10586">MDLNNQVADENNKSTKTCFVIMPISEPKDIYEQGHFKQVYSQLIKPACIKAGFKPIRADEVVQSNLIVIDILRRIITKEFYYNSDDPFSPFG</sequence>
<dbReference type="AlphaFoldDB" id="A0A2W4QUH6"/>
<gene>
    <name evidence="1" type="ORF">DM484_20560</name>
</gene>
<comment type="caution">
    <text evidence="1">The sequence shown here is derived from an EMBL/GenBank/DDBJ whole genome shotgun (WGS) entry which is preliminary data.</text>
</comment>
<protein>
    <submittedName>
        <fullName evidence="1">Uncharacterized protein</fullName>
    </submittedName>
</protein>
<dbReference type="Proteomes" id="UP000249396">
    <property type="component" value="Unassembled WGS sequence"/>
</dbReference>
<evidence type="ECO:0000313" key="2">
    <source>
        <dbReference type="Proteomes" id="UP000249396"/>
    </source>
</evidence>
<proteinExistence type="predicted"/>
<organism evidence="1 2">
    <name type="scientific">Candidatus Methylumidiphilus alinenensis</name>
    <dbReference type="NCBI Taxonomy" id="2202197"/>
    <lineage>
        <taxon>Bacteria</taxon>
        <taxon>Pseudomonadati</taxon>
        <taxon>Pseudomonadota</taxon>
        <taxon>Gammaproteobacteria</taxon>
        <taxon>Methylococcales</taxon>
        <taxon>Candidatus Methylumidiphilus</taxon>
    </lineage>
</organism>
<accession>A0A2W4QUH6</accession>
<evidence type="ECO:0000313" key="1">
    <source>
        <dbReference type="EMBL" id="PZN74736.1"/>
    </source>
</evidence>
<name>A0A2W4QUH6_9GAMM</name>
<dbReference type="EMBL" id="QJPH01000414">
    <property type="protein sequence ID" value="PZN74736.1"/>
    <property type="molecule type" value="Genomic_DNA"/>
</dbReference>